<proteinExistence type="predicted"/>
<dbReference type="Gene3D" id="2.60.120.10">
    <property type="entry name" value="Jelly Rolls"/>
    <property type="match status" value="1"/>
</dbReference>
<keyword evidence="2" id="KW-1185">Reference proteome</keyword>
<dbReference type="SUPFAM" id="SSF51182">
    <property type="entry name" value="RmlC-like cupins"/>
    <property type="match status" value="1"/>
</dbReference>
<dbReference type="Proteomes" id="UP000198654">
    <property type="component" value="Unassembled WGS sequence"/>
</dbReference>
<dbReference type="EMBL" id="FNGI01000003">
    <property type="protein sequence ID" value="SDL37448.1"/>
    <property type="molecule type" value="Genomic_DNA"/>
</dbReference>
<dbReference type="OrthoDB" id="512358at2"/>
<dbReference type="STRING" id="119000.SAMN05661010_01484"/>
<dbReference type="InterPro" id="IPR014710">
    <property type="entry name" value="RmlC-like_jellyroll"/>
</dbReference>
<dbReference type="InterPro" id="IPR011051">
    <property type="entry name" value="RmlC_Cupin_sf"/>
</dbReference>
<reference evidence="1 2" key="1">
    <citation type="submission" date="2016-10" db="EMBL/GenBank/DDBJ databases">
        <authorList>
            <person name="de Groot N.N."/>
        </authorList>
    </citation>
    <scope>NUCLEOTIDE SEQUENCE [LARGE SCALE GENOMIC DNA]</scope>
    <source>
        <strain evidence="1 2">DSM 14789</strain>
    </source>
</reference>
<dbReference type="RefSeq" id="WP_089727097.1">
    <property type="nucleotide sequence ID" value="NZ_FNGI01000003.1"/>
</dbReference>
<evidence type="ECO:0000313" key="1">
    <source>
        <dbReference type="EMBL" id="SDL37448.1"/>
    </source>
</evidence>
<dbReference type="AlphaFoldDB" id="A0A1G9JIX8"/>
<protein>
    <submittedName>
        <fullName evidence="1">Cupin domain-containing protein</fullName>
    </submittedName>
</protein>
<organism evidence="1 2">
    <name type="scientific">Modicisalibacter muralis</name>
    <dbReference type="NCBI Taxonomy" id="119000"/>
    <lineage>
        <taxon>Bacteria</taxon>
        <taxon>Pseudomonadati</taxon>
        <taxon>Pseudomonadota</taxon>
        <taxon>Gammaproteobacteria</taxon>
        <taxon>Oceanospirillales</taxon>
        <taxon>Halomonadaceae</taxon>
        <taxon>Modicisalibacter</taxon>
    </lineage>
</organism>
<name>A0A1G9JIX8_9GAMM</name>
<accession>A0A1G9JIX8</accession>
<evidence type="ECO:0000313" key="2">
    <source>
        <dbReference type="Proteomes" id="UP000198654"/>
    </source>
</evidence>
<sequence length="133" mass="15006">MPNPGPYTLDSTYLRLRPDASVEPLGVDERFWQRLIDGQLGNFHNEYLVTSHAFETDWTMWEMHPNGDEIVCLLSGAVTFLLEREGGTETLELQTSGDFAIVPQGTWHTATVSEPARMLFITAGEDTQHRPID</sequence>
<gene>
    <name evidence="1" type="ORF">SAMN05661010_01484</name>
</gene>